<keyword evidence="2" id="KW-0521">NADP</keyword>
<evidence type="ECO:0000313" key="7">
    <source>
        <dbReference type="Proteomes" id="UP000635606"/>
    </source>
</evidence>
<gene>
    <name evidence="6" type="ORF">Voc01_038080</name>
</gene>
<dbReference type="AlphaFoldDB" id="A0A8J4EBN9"/>
<dbReference type="Gene3D" id="3.40.50.720">
    <property type="entry name" value="NAD(P)-binding Rossmann-like Domain"/>
    <property type="match status" value="1"/>
</dbReference>
<evidence type="ECO:0000313" key="6">
    <source>
        <dbReference type="EMBL" id="GIJ68891.1"/>
    </source>
</evidence>
<keyword evidence="3" id="KW-0560">Oxidoreductase</keyword>
<feature type="compositionally biased region" description="Basic and acidic residues" evidence="5">
    <location>
        <begin position="190"/>
        <end position="203"/>
    </location>
</feature>
<dbReference type="SUPFAM" id="SSF51735">
    <property type="entry name" value="NAD(P)-binding Rossmann-fold domains"/>
    <property type="match status" value="1"/>
</dbReference>
<organism evidence="6 7">
    <name type="scientific">Virgisporangium ochraceum</name>
    <dbReference type="NCBI Taxonomy" id="65505"/>
    <lineage>
        <taxon>Bacteria</taxon>
        <taxon>Bacillati</taxon>
        <taxon>Actinomycetota</taxon>
        <taxon>Actinomycetes</taxon>
        <taxon>Micromonosporales</taxon>
        <taxon>Micromonosporaceae</taxon>
        <taxon>Virgisporangium</taxon>
    </lineage>
</organism>
<name>A0A8J4EBN9_9ACTN</name>
<evidence type="ECO:0000256" key="4">
    <source>
        <dbReference type="RuleBase" id="RU000363"/>
    </source>
</evidence>
<dbReference type="PRINTS" id="PR00081">
    <property type="entry name" value="GDHRDH"/>
</dbReference>
<accession>A0A8J4EBN9</accession>
<evidence type="ECO:0000256" key="5">
    <source>
        <dbReference type="SAM" id="MobiDB-lite"/>
    </source>
</evidence>
<feature type="region of interest" description="Disordered" evidence="5">
    <location>
        <begin position="190"/>
        <end position="218"/>
    </location>
</feature>
<dbReference type="PROSITE" id="PS00061">
    <property type="entry name" value="ADH_SHORT"/>
    <property type="match status" value="1"/>
</dbReference>
<keyword evidence="7" id="KW-1185">Reference proteome</keyword>
<dbReference type="PANTHER" id="PTHR43391:SF14">
    <property type="entry name" value="DEHYDROGENASE_REDUCTASE SDR FAMILY PROTEIN 7-LIKE"/>
    <property type="match status" value="1"/>
</dbReference>
<protein>
    <submittedName>
        <fullName evidence="6">Short-chain type dehydrogenase/reductase</fullName>
    </submittedName>
</protein>
<evidence type="ECO:0000256" key="3">
    <source>
        <dbReference type="ARBA" id="ARBA00023002"/>
    </source>
</evidence>
<dbReference type="GO" id="GO:0016491">
    <property type="term" value="F:oxidoreductase activity"/>
    <property type="evidence" value="ECO:0007669"/>
    <property type="project" value="UniProtKB-KW"/>
</dbReference>
<dbReference type="InterPro" id="IPR002347">
    <property type="entry name" value="SDR_fam"/>
</dbReference>
<dbReference type="InterPro" id="IPR020904">
    <property type="entry name" value="Sc_DH/Rdtase_CS"/>
</dbReference>
<dbReference type="PANTHER" id="PTHR43391">
    <property type="entry name" value="RETINOL DEHYDROGENASE-RELATED"/>
    <property type="match status" value="1"/>
</dbReference>
<dbReference type="InterPro" id="IPR036291">
    <property type="entry name" value="NAD(P)-bd_dom_sf"/>
</dbReference>
<evidence type="ECO:0000256" key="1">
    <source>
        <dbReference type="ARBA" id="ARBA00006484"/>
    </source>
</evidence>
<evidence type="ECO:0000256" key="2">
    <source>
        <dbReference type="ARBA" id="ARBA00022857"/>
    </source>
</evidence>
<dbReference type="PRINTS" id="PR00080">
    <property type="entry name" value="SDRFAMILY"/>
</dbReference>
<reference evidence="6" key="1">
    <citation type="submission" date="2021-01" db="EMBL/GenBank/DDBJ databases">
        <title>Whole genome shotgun sequence of Virgisporangium ochraceum NBRC 16418.</title>
        <authorList>
            <person name="Komaki H."/>
            <person name="Tamura T."/>
        </authorList>
    </citation>
    <scope>NUCLEOTIDE SEQUENCE</scope>
    <source>
        <strain evidence="6">NBRC 16418</strain>
    </source>
</reference>
<dbReference type="CDD" id="cd05233">
    <property type="entry name" value="SDR_c"/>
    <property type="match status" value="1"/>
</dbReference>
<sequence length="262" mass="27261">MDLSPGQVAVVTGGASGIGLALVTAFARRGLTVVAADVERPDRLPPGDVVYRPLDVRVDAEVGALAGWVVAGYGRVDVVCANAGVVTPPALLWEQPAADWLWTTEVNLFGVVNTLRAFVPHLVAADRGHVVCTSSIVGLAPFPGGRNGAYAASKTAIVALCEVLREELDEVAPAVGVTVVCPGPVATRIRDAARNRPADRGESRPGTPPPPTVFDHGMSKVEPDEVARHVCAAIAAGRMYVLPNAGTAPHARARVERLLGEL</sequence>
<comment type="caution">
    <text evidence="6">The sequence shown here is derived from an EMBL/GenBank/DDBJ whole genome shotgun (WGS) entry which is preliminary data.</text>
</comment>
<proteinExistence type="inferred from homology"/>
<dbReference type="Proteomes" id="UP000635606">
    <property type="component" value="Unassembled WGS sequence"/>
</dbReference>
<dbReference type="EMBL" id="BOPH01000051">
    <property type="protein sequence ID" value="GIJ68891.1"/>
    <property type="molecule type" value="Genomic_DNA"/>
</dbReference>
<dbReference type="RefSeq" id="WP_203928833.1">
    <property type="nucleotide sequence ID" value="NZ_BOPH01000051.1"/>
</dbReference>
<comment type="similarity">
    <text evidence="1 4">Belongs to the short-chain dehydrogenases/reductases (SDR) family.</text>
</comment>
<dbReference type="Pfam" id="PF00106">
    <property type="entry name" value="adh_short"/>
    <property type="match status" value="1"/>
</dbReference>